<organism evidence="1 2">
    <name type="scientific">Candidatus Scybalenecus merdavium</name>
    <dbReference type="NCBI Taxonomy" id="2840939"/>
    <lineage>
        <taxon>Bacteria</taxon>
        <taxon>Bacillati</taxon>
        <taxon>Bacillota</taxon>
        <taxon>Clostridia</taxon>
        <taxon>Eubacteriales</taxon>
        <taxon>Oscillospiraceae</taxon>
        <taxon>Oscillospiraceae incertae sedis</taxon>
        <taxon>Candidatus Scybalenecus</taxon>
    </lineage>
</organism>
<comment type="caution">
    <text evidence="1">The sequence shown here is derived from an EMBL/GenBank/DDBJ whole genome shotgun (WGS) entry which is preliminary data.</text>
</comment>
<gene>
    <name evidence="1" type="ORF">IAD23_07380</name>
</gene>
<dbReference type="Proteomes" id="UP000824125">
    <property type="component" value="Unassembled WGS sequence"/>
</dbReference>
<dbReference type="AlphaFoldDB" id="A0A9D1MVM5"/>
<accession>A0A9D1MVM5</accession>
<dbReference type="SUPFAM" id="SSF69279">
    <property type="entry name" value="Phage tail proteins"/>
    <property type="match status" value="1"/>
</dbReference>
<proteinExistence type="predicted"/>
<protein>
    <submittedName>
        <fullName evidence="1">Uncharacterized protein</fullName>
    </submittedName>
</protein>
<reference evidence="1" key="1">
    <citation type="submission" date="2020-10" db="EMBL/GenBank/DDBJ databases">
        <authorList>
            <person name="Gilroy R."/>
        </authorList>
    </citation>
    <scope>NUCLEOTIDE SEQUENCE</scope>
    <source>
        <strain evidence="1">CHK176-6737</strain>
    </source>
</reference>
<name>A0A9D1MVM5_9FIRM</name>
<dbReference type="EMBL" id="DVNM01000042">
    <property type="protein sequence ID" value="HIU69759.1"/>
    <property type="molecule type" value="Genomic_DNA"/>
</dbReference>
<evidence type="ECO:0000313" key="1">
    <source>
        <dbReference type="EMBL" id="HIU69759.1"/>
    </source>
</evidence>
<sequence>MTIWLETIDQKRLACREILSCEITAALDAACDSLRVWLHLPDAPGEVVRIQAEADGQLLFSGLTDRQTAQYDENGFRCFFYARSEAAVLVDNEAEPMTLYCPGTDSVLALTAAPFGFTSSLAPAALQVSFDVTKGMSLYAVLSEFYWAATGKDIWIDSEKCIHPAEPGALYSFAPDTVLQARAIINRAEPISTVDYKSDGDTAYSRHCKSLLAEEAGIRRTRKISLNGTPVWLRKNKAARRIQTAINGYMQAELTLKGLAPAQLCGRVELNSEPLGLSGTYAIQEINRRITQSGSVTELRLGKICDAKEMHYVDQ</sequence>
<reference evidence="1" key="2">
    <citation type="journal article" date="2021" name="PeerJ">
        <title>Extensive microbial diversity within the chicken gut microbiome revealed by metagenomics and culture.</title>
        <authorList>
            <person name="Gilroy R."/>
            <person name="Ravi A."/>
            <person name="Getino M."/>
            <person name="Pursley I."/>
            <person name="Horton D.L."/>
            <person name="Alikhan N.F."/>
            <person name="Baker D."/>
            <person name="Gharbi K."/>
            <person name="Hall N."/>
            <person name="Watson M."/>
            <person name="Adriaenssens E.M."/>
            <person name="Foster-Nyarko E."/>
            <person name="Jarju S."/>
            <person name="Secka A."/>
            <person name="Antonio M."/>
            <person name="Oren A."/>
            <person name="Chaudhuri R.R."/>
            <person name="La Ragione R."/>
            <person name="Hildebrand F."/>
            <person name="Pallen M.J."/>
        </authorList>
    </citation>
    <scope>NUCLEOTIDE SEQUENCE</scope>
    <source>
        <strain evidence="1">CHK176-6737</strain>
    </source>
</reference>
<evidence type="ECO:0000313" key="2">
    <source>
        <dbReference type="Proteomes" id="UP000824125"/>
    </source>
</evidence>